<gene>
    <name evidence="1" type="ORF">H6P87_00951</name>
</gene>
<evidence type="ECO:0000313" key="2">
    <source>
        <dbReference type="Proteomes" id="UP000595296"/>
    </source>
</evidence>
<dbReference type="Proteomes" id="UP000595296">
    <property type="component" value="Chromosome"/>
</dbReference>
<evidence type="ECO:0000313" key="1">
    <source>
        <dbReference type="EMBL" id="QQV75395.1"/>
    </source>
</evidence>
<sequence>MLVSYRGVNPELLAEEVNLMMSRVGPKLDSIANEEGKITYAKQKLLKYFKNNSITKILALKNCFEGTTGETLNIIDIIDDLLLNRDGFHVHTADTLDAIDTLKKTLIPLLGIYFSE</sequence>
<accession>A0A9E6MHW3</accession>
<reference evidence="1 2" key="1">
    <citation type="journal article" date="2021" name="Int. J. Syst. Evol. Microbiol.">
        <title>Characterization of a novel transitional group Rickettsia species (Rickettsia tillamookensis sp. nov.) from the western black-legged tick, Ixodes pacificus.</title>
        <authorList>
            <person name="Gauthier D.T."/>
            <person name="Karpathy S.E."/>
            <person name="Grizzard S.L."/>
            <person name="Batra D."/>
            <person name="Rowe L.A."/>
            <person name="Paddock C.D."/>
        </authorList>
    </citation>
    <scope>NUCLEOTIDE SEQUENCE [LARGE SCALE GENOMIC DNA]</scope>
    <source>
        <strain evidence="1 2">Tillamook 23</strain>
    </source>
</reference>
<dbReference type="RefSeq" id="WP_202068770.1">
    <property type="nucleotide sequence ID" value="NZ_CP060138.2"/>
</dbReference>
<proteinExistence type="predicted"/>
<dbReference type="EMBL" id="CP060138">
    <property type="protein sequence ID" value="QQV75395.1"/>
    <property type="molecule type" value="Genomic_DNA"/>
</dbReference>
<keyword evidence="2" id="KW-1185">Reference proteome</keyword>
<organism evidence="1 2">
    <name type="scientific">Rickettsia tillamookensis</name>
    <dbReference type="NCBI Taxonomy" id="2761623"/>
    <lineage>
        <taxon>Bacteria</taxon>
        <taxon>Pseudomonadati</taxon>
        <taxon>Pseudomonadota</taxon>
        <taxon>Alphaproteobacteria</taxon>
        <taxon>Rickettsiales</taxon>
        <taxon>Rickettsiaceae</taxon>
        <taxon>Rickettsieae</taxon>
        <taxon>Rickettsia</taxon>
        <taxon>spotted fever group</taxon>
    </lineage>
</organism>
<name>A0A9E6MHW3_9RICK</name>
<protein>
    <submittedName>
        <fullName evidence="1">Uncharacterized protein</fullName>
    </submittedName>
</protein>